<dbReference type="EMBL" id="CP012333">
    <property type="protein sequence ID" value="AKU93837.1"/>
    <property type="molecule type" value="Genomic_DNA"/>
</dbReference>
<keyword evidence="2" id="KW-1185">Reference proteome</keyword>
<evidence type="ECO:0000313" key="2">
    <source>
        <dbReference type="Proteomes" id="UP000064967"/>
    </source>
</evidence>
<dbReference type="PROSITE" id="PS51257">
    <property type="entry name" value="PROKAR_LIPOPROTEIN"/>
    <property type="match status" value="1"/>
</dbReference>
<dbReference type="RefSeq" id="WP_146645523.1">
    <property type="nucleotide sequence ID" value="NZ_CP012333.1"/>
</dbReference>
<accession>A0A0K1PJZ5</accession>
<reference evidence="1 2" key="1">
    <citation type="submission" date="2015-08" db="EMBL/GenBank/DDBJ databases">
        <authorList>
            <person name="Babu N.S."/>
            <person name="Beckwith C.J."/>
            <person name="Beseler K.G."/>
            <person name="Brison A."/>
            <person name="Carone J.V."/>
            <person name="Caskin T.P."/>
            <person name="Diamond M."/>
            <person name="Durham M.E."/>
            <person name="Foxe J.M."/>
            <person name="Go M."/>
            <person name="Henderson B.A."/>
            <person name="Jones I.B."/>
            <person name="McGettigan J.A."/>
            <person name="Micheletti S.J."/>
            <person name="Nasrallah M.E."/>
            <person name="Ortiz D."/>
            <person name="Piller C.R."/>
            <person name="Privatt S.R."/>
            <person name="Schneider S.L."/>
            <person name="Sharp S."/>
            <person name="Smith T.C."/>
            <person name="Stanton J.D."/>
            <person name="Ullery H.E."/>
            <person name="Wilson R.J."/>
            <person name="Serrano M.G."/>
            <person name="Buck G."/>
            <person name="Lee V."/>
            <person name="Wang Y."/>
            <person name="Carvalho R."/>
            <person name="Voegtly L."/>
            <person name="Shi R."/>
            <person name="Duckworth R."/>
            <person name="Johnson A."/>
            <person name="Loviza R."/>
            <person name="Walstead R."/>
            <person name="Shah Z."/>
            <person name="Kiflezghi M."/>
            <person name="Wade K."/>
            <person name="Ball S.L."/>
            <person name="Bradley K.W."/>
            <person name="Asai D.J."/>
            <person name="Bowman C.A."/>
            <person name="Russell D.A."/>
            <person name="Pope W.H."/>
            <person name="Jacobs-Sera D."/>
            <person name="Hendrix R.W."/>
            <person name="Hatfull G.F."/>
        </authorList>
    </citation>
    <scope>NUCLEOTIDE SEQUENCE [LARGE SCALE GENOMIC DNA]</scope>
    <source>
        <strain evidence="1 2">DSM 27648</strain>
    </source>
</reference>
<gene>
    <name evidence="1" type="ORF">AKJ09_00501</name>
</gene>
<organism evidence="1 2">
    <name type="scientific">Labilithrix luteola</name>
    <dbReference type="NCBI Taxonomy" id="1391654"/>
    <lineage>
        <taxon>Bacteria</taxon>
        <taxon>Pseudomonadati</taxon>
        <taxon>Myxococcota</taxon>
        <taxon>Polyangia</taxon>
        <taxon>Polyangiales</taxon>
        <taxon>Labilitrichaceae</taxon>
        <taxon>Labilithrix</taxon>
    </lineage>
</organism>
<dbReference type="KEGG" id="llu:AKJ09_00501"/>
<dbReference type="AlphaFoldDB" id="A0A0K1PJZ5"/>
<protein>
    <submittedName>
        <fullName evidence="1">Uncharacterized protein</fullName>
    </submittedName>
</protein>
<name>A0A0K1PJZ5_9BACT</name>
<evidence type="ECO:0000313" key="1">
    <source>
        <dbReference type="EMBL" id="AKU93837.1"/>
    </source>
</evidence>
<proteinExistence type="predicted"/>
<sequence length="161" mass="16996">MYELVRDLALWTGAAGLVSSPVALAGCTPARKAKPSVASAPGAIKVSFITGGKGELGESAVATKRDDAVVEKALGGSHHQTLLFERTDGLMRSRAQRACACGRHYDIEAWAALPLITRLTADDVAALVSSWPAHVVIEVRACARCSRQCSRLVERNEAIAA</sequence>
<dbReference type="Proteomes" id="UP000064967">
    <property type="component" value="Chromosome"/>
</dbReference>